<evidence type="ECO:0000313" key="3">
    <source>
        <dbReference type="EMBL" id="NKX54131.1"/>
    </source>
</evidence>
<accession>A0A7X6HBN3</accession>
<dbReference type="Pfam" id="PF00171">
    <property type="entry name" value="Aldedh"/>
    <property type="match status" value="1"/>
</dbReference>
<dbReference type="PROSITE" id="PS00070">
    <property type="entry name" value="ALDEHYDE_DEHYDR_CYS"/>
    <property type="match status" value="1"/>
</dbReference>
<dbReference type="AlphaFoldDB" id="A0A7X6HBN3"/>
<keyword evidence="1" id="KW-0560">Oxidoreductase</keyword>
<dbReference type="Gene3D" id="3.40.309.10">
    <property type="entry name" value="Aldehyde Dehydrogenase, Chain A, domain 2"/>
    <property type="match status" value="1"/>
</dbReference>
<organism evidence="3 4">
    <name type="scientific">Arthrobacter mobilis</name>
    <dbReference type="NCBI Taxonomy" id="2724944"/>
    <lineage>
        <taxon>Bacteria</taxon>
        <taxon>Bacillati</taxon>
        <taxon>Actinomycetota</taxon>
        <taxon>Actinomycetes</taxon>
        <taxon>Micrococcales</taxon>
        <taxon>Micrococcaceae</taxon>
        <taxon>Arthrobacter</taxon>
    </lineage>
</organism>
<dbReference type="Proteomes" id="UP000544090">
    <property type="component" value="Unassembled WGS sequence"/>
</dbReference>
<dbReference type="InterPro" id="IPR016160">
    <property type="entry name" value="Ald_DH_CS_CYS"/>
</dbReference>
<dbReference type="CDD" id="cd07078">
    <property type="entry name" value="ALDH"/>
    <property type="match status" value="1"/>
</dbReference>
<gene>
    <name evidence="3" type="ORF">HGG74_06150</name>
</gene>
<dbReference type="InterPro" id="IPR016162">
    <property type="entry name" value="Ald_DH_N"/>
</dbReference>
<dbReference type="PANTHER" id="PTHR11699">
    <property type="entry name" value="ALDEHYDE DEHYDROGENASE-RELATED"/>
    <property type="match status" value="1"/>
</dbReference>
<reference evidence="3 4" key="1">
    <citation type="submission" date="2020-04" db="EMBL/GenBank/DDBJ databases">
        <title>Arthrobacter sp. nov.</title>
        <authorList>
            <person name="Liu S."/>
        </authorList>
    </citation>
    <scope>NUCLEOTIDE SEQUENCE [LARGE SCALE GENOMIC DNA]</scope>
    <source>
        <strain evidence="3 4">E918</strain>
    </source>
</reference>
<evidence type="ECO:0000313" key="4">
    <source>
        <dbReference type="Proteomes" id="UP000544090"/>
    </source>
</evidence>
<dbReference type="InterPro" id="IPR016161">
    <property type="entry name" value="Ald_DH/histidinol_DH"/>
</dbReference>
<dbReference type="SUPFAM" id="SSF53720">
    <property type="entry name" value="ALDH-like"/>
    <property type="match status" value="1"/>
</dbReference>
<feature type="domain" description="Aldehyde dehydrogenase" evidence="2">
    <location>
        <begin position="14"/>
        <end position="456"/>
    </location>
</feature>
<proteinExistence type="predicted"/>
<dbReference type="EMBL" id="JAAZSQ010000004">
    <property type="protein sequence ID" value="NKX54131.1"/>
    <property type="molecule type" value="Genomic_DNA"/>
</dbReference>
<comment type="caution">
    <text evidence="3">The sequence shown here is derived from an EMBL/GenBank/DDBJ whole genome shotgun (WGS) entry which is preliminary data.</text>
</comment>
<name>A0A7X6HBN3_9MICC</name>
<sequence length="465" mass="47449">MNPLTDLQTDGVDSAVTVHDPRDGTVVGSVPPATSGQVAQAVAAARAAQPAWAATNPAERGRLLRGAAARLARSARELAVLNSRETGRPQDQALAGVEAAVATLEQYAELGPLHRGVSLRGAALASDYTLRQPRGVAVLLTPWNDPVAVAAGLLGAALVTGNTVLHKPSERCPHVGLLLGEVLEPVFPSGVFATLSGGPEVGRQLAAAEVDVVAHVGSSATGSAIARAAMDTGAHVIRENGGNDPLLVDEGVDPVWAAGQAAIGAFSNSGQICTAVERIYVHRAVAGPFCEALAAEARRWNREGLLGPLVDTRMRAAVQAQVAGALEQGAVAAEGGSVPDGPGAWYPATVLLDCTEQMEIMTEETFGPVAPVSVVDSFAEGLDLAAAGRYGLAATVLTGSIAHAQRAAAALPVGTVKINAVFGGAPGGSAQPRRDSGRGFGYGPELLDEFTLVKVVHLSPLPEER</sequence>
<dbReference type="InterPro" id="IPR016163">
    <property type="entry name" value="Ald_DH_C"/>
</dbReference>
<evidence type="ECO:0000256" key="1">
    <source>
        <dbReference type="ARBA" id="ARBA00023002"/>
    </source>
</evidence>
<protein>
    <submittedName>
        <fullName evidence="3">Aldehyde dehydrogenase family protein</fullName>
    </submittedName>
</protein>
<dbReference type="RefSeq" id="WP_168485483.1">
    <property type="nucleotide sequence ID" value="NZ_JAAZSQ010000004.1"/>
</dbReference>
<dbReference type="Gene3D" id="3.40.605.10">
    <property type="entry name" value="Aldehyde Dehydrogenase, Chain A, domain 1"/>
    <property type="match status" value="1"/>
</dbReference>
<dbReference type="GO" id="GO:0016620">
    <property type="term" value="F:oxidoreductase activity, acting on the aldehyde or oxo group of donors, NAD or NADP as acceptor"/>
    <property type="evidence" value="ECO:0007669"/>
    <property type="project" value="InterPro"/>
</dbReference>
<evidence type="ECO:0000259" key="2">
    <source>
        <dbReference type="Pfam" id="PF00171"/>
    </source>
</evidence>
<dbReference type="InterPro" id="IPR015590">
    <property type="entry name" value="Aldehyde_DH_dom"/>
</dbReference>
<keyword evidence="4" id="KW-1185">Reference proteome</keyword>